<evidence type="ECO:0000313" key="4">
    <source>
        <dbReference type="Proteomes" id="UP000215002"/>
    </source>
</evidence>
<evidence type="ECO:0000259" key="2">
    <source>
        <dbReference type="Pfam" id="PF19762"/>
    </source>
</evidence>
<keyword evidence="1" id="KW-1133">Transmembrane helix</keyword>
<evidence type="ECO:0000256" key="1">
    <source>
        <dbReference type="SAM" id="Phobius"/>
    </source>
</evidence>
<name>A0A223NQL7_9SPHI</name>
<keyword evidence="4" id="KW-1185">Reference proteome</keyword>
<keyword evidence="1" id="KW-0472">Membrane</keyword>
<dbReference type="RefSeq" id="WP_094568836.1">
    <property type="nucleotide sequence ID" value="NZ_CP022743.1"/>
</dbReference>
<evidence type="ECO:0000313" key="3">
    <source>
        <dbReference type="EMBL" id="ASU32205.1"/>
    </source>
</evidence>
<protein>
    <recommendedName>
        <fullName evidence="2">DUF6249 domain-containing protein</fullName>
    </recommendedName>
</protein>
<feature type="transmembrane region" description="Helical" evidence="1">
    <location>
        <begin position="57"/>
        <end position="77"/>
    </location>
</feature>
<reference evidence="3 4" key="1">
    <citation type="submission" date="2017-08" db="EMBL/GenBank/DDBJ databases">
        <title>Complete genome sequence of Mucilaginibacter sp. strain BJC16-A31.</title>
        <authorList>
            <consortium name="Henan University of Science and Technology"/>
            <person name="You X."/>
        </authorList>
    </citation>
    <scope>NUCLEOTIDE SEQUENCE [LARGE SCALE GENOMIC DNA]</scope>
    <source>
        <strain evidence="3 4">BJC16-A31</strain>
    </source>
</reference>
<proteinExistence type="predicted"/>
<feature type="transmembrane region" description="Helical" evidence="1">
    <location>
        <begin position="97"/>
        <end position="116"/>
    </location>
</feature>
<sequence length="131" mass="14736">MEDHAKELGVMVAIIVPLALFAMIFGIVYLAKRERMAMIERGMDPRRYKPQSAPFQNLKWGLLLIGAGAGLFLAYLLDHTVFKHMAGEFDNDDNAAIYFSLIAIFGGIGLFLSYHIEKKEAEKDGKNKLEE</sequence>
<dbReference type="InterPro" id="IPR046216">
    <property type="entry name" value="DUF6249"/>
</dbReference>
<feature type="domain" description="DUF6249" evidence="2">
    <location>
        <begin position="11"/>
        <end position="118"/>
    </location>
</feature>
<dbReference type="AlphaFoldDB" id="A0A223NQL7"/>
<organism evidence="3 4">
    <name type="scientific">Mucilaginibacter xinganensis</name>
    <dbReference type="NCBI Taxonomy" id="1234841"/>
    <lineage>
        <taxon>Bacteria</taxon>
        <taxon>Pseudomonadati</taxon>
        <taxon>Bacteroidota</taxon>
        <taxon>Sphingobacteriia</taxon>
        <taxon>Sphingobacteriales</taxon>
        <taxon>Sphingobacteriaceae</taxon>
        <taxon>Mucilaginibacter</taxon>
    </lineage>
</organism>
<dbReference type="KEGG" id="muc:MuYL_0302"/>
<dbReference type="OrthoDB" id="678489at2"/>
<feature type="transmembrane region" description="Helical" evidence="1">
    <location>
        <begin position="12"/>
        <end position="31"/>
    </location>
</feature>
<keyword evidence="1" id="KW-0812">Transmembrane</keyword>
<gene>
    <name evidence="3" type="ORF">MuYL_0302</name>
</gene>
<accession>A0A223NQL7</accession>
<dbReference type="EMBL" id="CP022743">
    <property type="protein sequence ID" value="ASU32205.1"/>
    <property type="molecule type" value="Genomic_DNA"/>
</dbReference>
<dbReference type="Proteomes" id="UP000215002">
    <property type="component" value="Chromosome"/>
</dbReference>
<dbReference type="Pfam" id="PF19762">
    <property type="entry name" value="DUF6249"/>
    <property type="match status" value="1"/>
</dbReference>